<dbReference type="EMBL" id="KQ483877">
    <property type="protein sequence ID" value="KYP39843.1"/>
    <property type="molecule type" value="Genomic_DNA"/>
</dbReference>
<dbReference type="Proteomes" id="UP000075243">
    <property type="component" value="Unassembled WGS sequence"/>
</dbReference>
<dbReference type="STRING" id="3821.A0A151RBH5"/>
<protein>
    <submittedName>
        <fullName evidence="1">Retrovirus-related Pol polyprotein LINE-1</fullName>
    </submittedName>
</protein>
<reference evidence="1" key="1">
    <citation type="journal article" date="2012" name="Nat. Biotechnol.">
        <title>Draft genome sequence of pigeonpea (Cajanus cajan), an orphan legume crop of resource-poor farmers.</title>
        <authorList>
            <person name="Varshney R.K."/>
            <person name="Chen W."/>
            <person name="Li Y."/>
            <person name="Bharti A.K."/>
            <person name="Saxena R.K."/>
            <person name="Schlueter J.A."/>
            <person name="Donoghue M.T."/>
            <person name="Azam S."/>
            <person name="Fan G."/>
            <person name="Whaley A.M."/>
            <person name="Farmer A.D."/>
            <person name="Sheridan J."/>
            <person name="Iwata A."/>
            <person name="Tuteja R."/>
            <person name="Penmetsa R.V."/>
            <person name="Wu W."/>
            <person name="Upadhyaya H.D."/>
            <person name="Yang S.P."/>
            <person name="Shah T."/>
            <person name="Saxena K.B."/>
            <person name="Michael T."/>
            <person name="McCombie W.R."/>
            <person name="Yang B."/>
            <person name="Zhang G."/>
            <person name="Yang H."/>
            <person name="Wang J."/>
            <person name="Spillane C."/>
            <person name="Cook D.R."/>
            <person name="May G.D."/>
            <person name="Xu X."/>
            <person name="Jackson S.A."/>
        </authorList>
    </citation>
    <scope>NUCLEOTIDE SEQUENCE [LARGE SCALE GENOMIC DNA]</scope>
</reference>
<dbReference type="PANTHER" id="PTHR33116:SF70">
    <property type="entry name" value="NON-LTR RETROELEMENT REVERSE TRANSCRIPTASE-LIKE PROTEIN"/>
    <property type="match status" value="1"/>
</dbReference>
<evidence type="ECO:0000313" key="1">
    <source>
        <dbReference type="EMBL" id="KYP39843.1"/>
    </source>
</evidence>
<dbReference type="Gramene" id="C.cajan_37395.t">
    <property type="protein sequence ID" value="C.cajan_37395.t"/>
    <property type="gene ID" value="C.cajan_37395"/>
</dbReference>
<evidence type="ECO:0000313" key="2">
    <source>
        <dbReference type="Proteomes" id="UP000075243"/>
    </source>
</evidence>
<organism evidence="1 2">
    <name type="scientific">Cajanus cajan</name>
    <name type="common">Pigeon pea</name>
    <name type="synonym">Cajanus indicus</name>
    <dbReference type="NCBI Taxonomy" id="3821"/>
    <lineage>
        <taxon>Eukaryota</taxon>
        <taxon>Viridiplantae</taxon>
        <taxon>Streptophyta</taxon>
        <taxon>Embryophyta</taxon>
        <taxon>Tracheophyta</taxon>
        <taxon>Spermatophyta</taxon>
        <taxon>Magnoliopsida</taxon>
        <taxon>eudicotyledons</taxon>
        <taxon>Gunneridae</taxon>
        <taxon>Pentapetalae</taxon>
        <taxon>rosids</taxon>
        <taxon>fabids</taxon>
        <taxon>Fabales</taxon>
        <taxon>Fabaceae</taxon>
        <taxon>Papilionoideae</taxon>
        <taxon>50 kb inversion clade</taxon>
        <taxon>NPAAA clade</taxon>
        <taxon>indigoferoid/millettioid clade</taxon>
        <taxon>Phaseoleae</taxon>
        <taxon>Cajanus</taxon>
    </lineage>
</organism>
<feature type="non-terminal residue" evidence="1">
    <location>
        <position position="1"/>
    </location>
</feature>
<name>A0A151RBH5_CAJCA</name>
<proteinExistence type="predicted"/>
<keyword evidence="2" id="KW-1185">Reference proteome</keyword>
<sequence>FQKSREKWIKNVTKNLNSIGRGIYSNFFGSMINLTHSKQLELCKSISKEEVPWALMSMKSYKMSDPDSFQPIFFNMFRDEVRGGVWSLIVNAFQSRLFDAQVTDTLLVLILKRDSQHTFKDFQPLCNILNKLISKFPVNHLRPYLDCLIGPSQSSFILGRGTNIHFMSRNQSKYGDLVLKLELEKAYDKIEWNFRALSLRLFGFPKVVISLIMHGVMGAKLKACLSLAKGYSNIKFADEVLLFLKDDVDQSRLVAWVLKDFYAISGMKVSLAKSRFFVSKGVFERVKNEISTHVDFAQLIEQVQAKLTSWKSCLLNKAGRMTLAKAILSTLPPYGM</sequence>
<accession>A0A151RBH5</accession>
<gene>
    <name evidence="1" type="ORF">KK1_038835</name>
</gene>
<dbReference type="PANTHER" id="PTHR33116">
    <property type="entry name" value="REVERSE TRANSCRIPTASE ZINC-BINDING DOMAIN-CONTAINING PROTEIN-RELATED-RELATED"/>
    <property type="match status" value="1"/>
</dbReference>
<dbReference type="AlphaFoldDB" id="A0A151RBH5"/>